<dbReference type="EC" id="1.-.-.-" evidence="2"/>
<evidence type="ECO:0000313" key="2">
    <source>
        <dbReference type="EMBL" id="MDO7848620.1"/>
    </source>
</evidence>
<keyword evidence="3" id="KW-1185">Reference proteome</keyword>
<comment type="caution">
    <text evidence="2">The sequence shown here is derived from an EMBL/GenBank/DDBJ whole genome shotgun (WGS) entry which is preliminary data.</text>
</comment>
<dbReference type="SUPFAM" id="SSF52218">
    <property type="entry name" value="Flavoproteins"/>
    <property type="match status" value="1"/>
</dbReference>
<dbReference type="Proteomes" id="UP001167796">
    <property type="component" value="Unassembled WGS sequence"/>
</dbReference>
<organism evidence="2 3">
    <name type="scientific">Hymenobacter mellowenesis</name>
    <dbReference type="NCBI Taxonomy" id="3063995"/>
    <lineage>
        <taxon>Bacteria</taxon>
        <taxon>Pseudomonadati</taxon>
        <taxon>Bacteroidota</taxon>
        <taxon>Cytophagia</taxon>
        <taxon>Cytophagales</taxon>
        <taxon>Hymenobacteraceae</taxon>
        <taxon>Hymenobacter</taxon>
    </lineage>
</organism>
<proteinExistence type="predicted"/>
<feature type="domain" description="NADPH-dependent FMN reductase-like" evidence="1">
    <location>
        <begin position="5"/>
        <end position="150"/>
    </location>
</feature>
<dbReference type="Gene3D" id="3.40.50.360">
    <property type="match status" value="1"/>
</dbReference>
<dbReference type="PANTHER" id="PTHR30543:SF21">
    <property type="entry name" value="NAD(P)H-DEPENDENT FMN REDUCTASE LOT6"/>
    <property type="match status" value="1"/>
</dbReference>
<dbReference type="Pfam" id="PF03358">
    <property type="entry name" value="FMN_red"/>
    <property type="match status" value="1"/>
</dbReference>
<evidence type="ECO:0000259" key="1">
    <source>
        <dbReference type="Pfam" id="PF03358"/>
    </source>
</evidence>
<dbReference type="PANTHER" id="PTHR30543">
    <property type="entry name" value="CHROMATE REDUCTASE"/>
    <property type="match status" value="1"/>
</dbReference>
<name>A0ABT9AFJ2_9BACT</name>
<evidence type="ECO:0000313" key="3">
    <source>
        <dbReference type="Proteomes" id="UP001167796"/>
    </source>
</evidence>
<sequence length="184" mass="20350">MKKVIGILVGSLRKESFSKKIANTLVPMAPEGFEFKLVSLDGLPVYNQDFDDHNEVPEIYTTFRNEVKALDGVLFVTPEYNRSVPGVLKNALDVGSRPYGQSVWDGKPGAVFSNSPGNVSAFGANHHLRQSLVFLNVPTMQQPEVYLAKVNELFDENGELKAGTKQFLQGAIDAYIVWFKKNAA</sequence>
<reference evidence="2" key="1">
    <citation type="submission" date="2023-07" db="EMBL/GenBank/DDBJ databases">
        <authorList>
            <person name="Kim M.K."/>
        </authorList>
    </citation>
    <scope>NUCLEOTIDE SEQUENCE</scope>
    <source>
        <strain evidence="2">M29</strain>
    </source>
</reference>
<gene>
    <name evidence="2" type="ORF">Q5H92_19800</name>
</gene>
<dbReference type="InterPro" id="IPR005025">
    <property type="entry name" value="FMN_Rdtase-like_dom"/>
</dbReference>
<protein>
    <submittedName>
        <fullName evidence="2">NAD(P)H-dependent oxidoreductase</fullName>
        <ecNumber evidence="2">1.-.-.-</ecNumber>
    </submittedName>
</protein>
<dbReference type="EMBL" id="JAUQSX010000011">
    <property type="protein sequence ID" value="MDO7848620.1"/>
    <property type="molecule type" value="Genomic_DNA"/>
</dbReference>
<accession>A0ABT9AFJ2</accession>
<dbReference type="InterPro" id="IPR029039">
    <property type="entry name" value="Flavoprotein-like_sf"/>
</dbReference>
<dbReference type="GO" id="GO:0016491">
    <property type="term" value="F:oxidoreductase activity"/>
    <property type="evidence" value="ECO:0007669"/>
    <property type="project" value="UniProtKB-KW"/>
</dbReference>
<dbReference type="InterPro" id="IPR050712">
    <property type="entry name" value="NAD(P)H-dep_reductase"/>
</dbReference>
<keyword evidence="2" id="KW-0560">Oxidoreductase</keyword>
<dbReference type="RefSeq" id="WP_305013290.1">
    <property type="nucleotide sequence ID" value="NZ_JAUQSX010000011.1"/>
</dbReference>